<dbReference type="InterPro" id="IPR036249">
    <property type="entry name" value="Thioredoxin-like_sf"/>
</dbReference>
<evidence type="ECO:0000256" key="1">
    <source>
        <dbReference type="ARBA" id="ARBA00004196"/>
    </source>
</evidence>
<dbReference type="Gene3D" id="3.40.30.10">
    <property type="entry name" value="Glutaredoxin"/>
    <property type="match status" value="1"/>
</dbReference>
<dbReference type="Pfam" id="PF08534">
    <property type="entry name" value="Redoxin"/>
    <property type="match status" value="1"/>
</dbReference>
<sequence length="220" mass="22881">MTDTPARSRRPLLIGAVALGALGLGALALYGNGPVSGNAVAGECRASMATAKKIAPLVRGEVAALSILATPKPAPEVAFLDPQGKPVTLADFKGKTVLVNLWATWCAPCRHEMPALDKLQADAGGADFEVVAVNIDTRNLERPKTWLQENGVSRLGYYADPQAKILQTLQRTGHVVGLPTTILVDGAGCELGTLKGAADWGGADALRLIRASLGREPAGE</sequence>
<evidence type="ECO:0000256" key="5">
    <source>
        <dbReference type="SAM" id="Phobius"/>
    </source>
</evidence>
<keyword evidence="2" id="KW-0201">Cytochrome c-type biogenesis</keyword>
<dbReference type="GO" id="GO:0017004">
    <property type="term" value="P:cytochrome complex assembly"/>
    <property type="evidence" value="ECO:0007669"/>
    <property type="project" value="UniProtKB-KW"/>
</dbReference>
<evidence type="ECO:0000256" key="3">
    <source>
        <dbReference type="ARBA" id="ARBA00023157"/>
    </source>
</evidence>
<reference evidence="7 8" key="1">
    <citation type="submission" date="2019-09" db="EMBL/GenBank/DDBJ databases">
        <title>Salinarimonas rosea gen. nov., sp. nov., a new member of the a-2 subgroup of the Proteobacteria.</title>
        <authorList>
            <person name="Liu J."/>
        </authorList>
    </citation>
    <scope>NUCLEOTIDE SEQUENCE [LARGE SCALE GENOMIC DNA]</scope>
    <source>
        <strain evidence="7 8">BN140002</strain>
    </source>
</reference>
<dbReference type="InterPro" id="IPR017937">
    <property type="entry name" value="Thioredoxin_CS"/>
</dbReference>
<proteinExistence type="predicted"/>
<protein>
    <submittedName>
        <fullName evidence="7">TlpA family protein disulfide reductase</fullName>
    </submittedName>
</protein>
<dbReference type="InterPro" id="IPR013740">
    <property type="entry name" value="Redoxin"/>
</dbReference>
<feature type="transmembrane region" description="Helical" evidence="5">
    <location>
        <begin position="12"/>
        <end position="31"/>
    </location>
</feature>
<accession>A0A5B2VDZ3</accession>
<evidence type="ECO:0000256" key="4">
    <source>
        <dbReference type="ARBA" id="ARBA00023284"/>
    </source>
</evidence>
<dbReference type="PANTHER" id="PTHR42852">
    <property type="entry name" value="THIOL:DISULFIDE INTERCHANGE PROTEIN DSBE"/>
    <property type="match status" value="1"/>
</dbReference>
<dbReference type="InterPro" id="IPR050553">
    <property type="entry name" value="Thioredoxin_ResA/DsbE_sf"/>
</dbReference>
<gene>
    <name evidence="7" type="ORF">F0L46_14540</name>
</gene>
<comment type="caution">
    <text evidence="7">The sequence shown here is derived from an EMBL/GenBank/DDBJ whole genome shotgun (WGS) entry which is preliminary data.</text>
</comment>
<reference evidence="7 8" key="2">
    <citation type="submission" date="2019-09" db="EMBL/GenBank/DDBJ databases">
        <authorList>
            <person name="Jin C."/>
        </authorList>
    </citation>
    <scope>NUCLEOTIDE SEQUENCE [LARGE SCALE GENOMIC DNA]</scope>
    <source>
        <strain evidence="7 8">BN140002</strain>
    </source>
</reference>
<dbReference type="SUPFAM" id="SSF52833">
    <property type="entry name" value="Thioredoxin-like"/>
    <property type="match status" value="1"/>
</dbReference>
<evidence type="ECO:0000256" key="2">
    <source>
        <dbReference type="ARBA" id="ARBA00022748"/>
    </source>
</evidence>
<dbReference type="NCBIfam" id="NF047696">
    <property type="entry name" value="ThlDiSintTplARhiz"/>
    <property type="match status" value="1"/>
</dbReference>
<organism evidence="7 8">
    <name type="scientific">Salinarimonas soli</name>
    <dbReference type="NCBI Taxonomy" id="1638099"/>
    <lineage>
        <taxon>Bacteria</taxon>
        <taxon>Pseudomonadati</taxon>
        <taxon>Pseudomonadota</taxon>
        <taxon>Alphaproteobacteria</taxon>
        <taxon>Hyphomicrobiales</taxon>
        <taxon>Salinarimonadaceae</taxon>
        <taxon>Salinarimonas</taxon>
    </lineage>
</organism>
<keyword evidence="5" id="KW-0472">Membrane</keyword>
<feature type="domain" description="Thioredoxin" evidence="6">
    <location>
        <begin position="68"/>
        <end position="214"/>
    </location>
</feature>
<dbReference type="InterPro" id="IPR006311">
    <property type="entry name" value="TAT_signal"/>
</dbReference>
<dbReference type="OrthoDB" id="9799347at2"/>
<dbReference type="GO" id="GO:0015036">
    <property type="term" value="F:disulfide oxidoreductase activity"/>
    <property type="evidence" value="ECO:0007669"/>
    <property type="project" value="UniProtKB-ARBA"/>
</dbReference>
<dbReference type="AlphaFoldDB" id="A0A5B2VDZ3"/>
<dbReference type="PROSITE" id="PS51318">
    <property type="entry name" value="TAT"/>
    <property type="match status" value="1"/>
</dbReference>
<keyword evidence="3" id="KW-1015">Disulfide bond</keyword>
<dbReference type="RefSeq" id="WP_149818752.1">
    <property type="nucleotide sequence ID" value="NZ_VUOA01000027.1"/>
</dbReference>
<evidence type="ECO:0000259" key="6">
    <source>
        <dbReference type="PROSITE" id="PS51352"/>
    </source>
</evidence>
<keyword evidence="5" id="KW-1133">Transmembrane helix</keyword>
<dbReference type="Proteomes" id="UP000323142">
    <property type="component" value="Unassembled WGS sequence"/>
</dbReference>
<keyword evidence="8" id="KW-1185">Reference proteome</keyword>
<evidence type="ECO:0000313" key="8">
    <source>
        <dbReference type="Proteomes" id="UP000323142"/>
    </source>
</evidence>
<keyword evidence="5" id="KW-0812">Transmembrane</keyword>
<keyword evidence="4" id="KW-0676">Redox-active center</keyword>
<comment type="subcellular location">
    <subcellularLocation>
        <location evidence="1">Cell envelope</location>
    </subcellularLocation>
</comment>
<dbReference type="GO" id="GO:0030313">
    <property type="term" value="C:cell envelope"/>
    <property type="evidence" value="ECO:0007669"/>
    <property type="project" value="UniProtKB-SubCell"/>
</dbReference>
<dbReference type="InterPro" id="IPR013766">
    <property type="entry name" value="Thioredoxin_domain"/>
</dbReference>
<dbReference type="PANTHER" id="PTHR42852:SF6">
    <property type="entry name" value="THIOL:DISULFIDE INTERCHANGE PROTEIN DSBE"/>
    <property type="match status" value="1"/>
</dbReference>
<dbReference type="EMBL" id="VUOA01000027">
    <property type="protein sequence ID" value="KAA2236357.1"/>
    <property type="molecule type" value="Genomic_DNA"/>
</dbReference>
<dbReference type="PROSITE" id="PS51352">
    <property type="entry name" value="THIOREDOXIN_2"/>
    <property type="match status" value="1"/>
</dbReference>
<evidence type="ECO:0000313" key="7">
    <source>
        <dbReference type="EMBL" id="KAA2236357.1"/>
    </source>
</evidence>
<dbReference type="PROSITE" id="PS00194">
    <property type="entry name" value="THIOREDOXIN_1"/>
    <property type="match status" value="1"/>
</dbReference>
<name>A0A5B2VDZ3_9HYPH</name>
<dbReference type="CDD" id="cd02966">
    <property type="entry name" value="TlpA_like_family"/>
    <property type="match status" value="1"/>
</dbReference>